<feature type="domain" description="Translation initiation factor IF2/IF5" evidence="2">
    <location>
        <begin position="110"/>
        <end position="231"/>
    </location>
</feature>
<dbReference type="GO" id="GO:0001731">
    <property type="term" value="P:formation of translation preinitiation complex"/>
    <property type="evidence" value="ECO:0007669"/>
    <property type="project" value="TreeGrafter"/>
</dbReference>
<evidence type="ECO:0000259" key="2">
    <source>
        <dbReference type="SMART" id="SM00653"/>
    </source>
</evidence>
<dbReference type="Gene3D" id="3.30.30.170">
    <property type="match status" value="1"/>
</dbReference>
<proteinExistence type="predicted"/>
<name>A0A6A6Y4D2_9PEZI</name>
<dbReference type="EMBL" id="MU003718">
    <property type="protein sequence ID" value="KAF2803378.1"/>
    <property type="molecule type" value="Genomic_DNA"/>
</dbReference>
<dbReference type="Pfam" id="PF01873">
    <property type="entry name" value="eIF-5_eIF-2B"/>
    <property type="match status" value="1"/>
</dbReference>
<feature type="region of interest" description="Disordered" evidence="1">
    <location>
        <begin position="20"/>
        <end position="57"/>
    </location>
</feature>
<reference evidence="5" key="2">
    <citation type="submission" date="2020-04" db="EMBL/GenBank/DDBJ databases">
        <authorList>
            <consortium name="NCBI Genome Project"/>
        </authorList>
    </citation>
    <scope>NUCLEOTIDE SEQUENCE</scope>
    <source>
        <strain evidence="5">CBS 304.34</strain>
    </source>
</reference>
<gene>
    <name evidence="3 5" type="ORF">BDZ99DRAFT_171623</name>
</gene>
<dbReference type="SUPFAM" id="SSF100966">
    <property type="entry name" value="Translation initiation factor 2 beta, aIF2beta, N-terminal domain"/>
    <property type="match status" value="1"/>
</dbReference>
<reference evidence="5" key="3">
    <citation type="submission" date="2025-04" db="UniProtKB">
        <authorList>
            <consortium name="RefSeq"/>
        </authorList>
    </citation>
    <scope>IDENTIFICATION</scope>
    <source>
        <strain evidence="5">CBS 304.34</strain>
    </source>
</reference>
<dbReference type="InterPro" id="IPR016189">
    <property type="entry name" value="Transl_init_fac_IF2/IF5_N"/>
</dbReference>
<sequence>MDIPETANLRITIDLTTEDDARQDGAHHARLPDDHNTSNFTKDDRVHDEGVDDAKPEDIFRHKKKRKNAKTAKSHALVAAFEARLRLVPSPAPPTQELVDPSYPDVATEVKTTAFPDPVLVHVGRKKTIFTNIAEIARFVRREEAHLTAFLFWELGTNGKPDDDGNLVIKGIFKEALVGKVVGRYRGLYVTCKSCTSDDTLLTTEDNPLQGLQQPRPGSTHVVTCNACGSESTVPRIRSSGCRGLTVGKRRTV</sequence>
<organism evidence="3">
    <name type="scientific">Mytilinidion resinicola</name>
    <dbReference type="NCBI Taxonomy" id="574789"/>
    <lineage>
        <taxon>Eukaryota</taxon>
        <taxon>Fungi</taxon>
        <taxon>Dikarya</taxon>
        <taxon>Ascomycota</taxon>
        <taxon>Pezizomycotina</taxon>
        <taxon>Dothideomycetes</taxon>
        <taxon>Pleosporomycetidae</taxon>
        <taxon>Mytilinidiales</taxon>
        <taxon>Mytilinidiaceae</taxon>
        <taxon>Mytilinidion</taxon>
    </lineage>
</organism>
<keyword evidence="3 5" id="KW-0396">Initiation factor</keyword>
<dbReference type="SMART" id="SM00653">
    <property type="entry name" value="eIF2B_5"/>
    <property type="match status" value="1"/>
</dbReference>
<accession>A0A6A6Y4D2</accession>
<dbReference type="GO" id="GO:0003729">
    <property type="term" value="F:mRNA binding"/>
    <property type="evidence" value="ECO:0007669"/>
    <property type="project" value="TreeGrafter"/>
</dbReference>
<dbReference type="PANTHER" id="PTHR23001:SF3">
    <property type="entry name" value="EUKARYOTIC TRANSLATION INITIATION FACTOR 2 SUBUNIT 2"/>
    <property type="match status" value="1"/>
</dbReference>
<dbReference type="GeneID" id="54453871"/>
<evidence type="ECO:0000313" key="4">
    <source>
        <dbReference type="Proteomes" id="UP000504636"/>
    </source>
</evidence>
<dbReference type="GO" id="GO:0005850">
    <property type="term" value="C:eukaryotic translation initiation factor 2 complex"/>
    <property type="evidence" value="ECO:0007669"/>
    <property type="project" value="TreeGrafter"/>
</dbReference>
<dbReference type="InterPro" id="IPR002735">
    <property type="entry name" value="Transl_init_fac_IF2/IF5_dom"/>
</dbReference>
<dbReference type="Proteomes" id="UP000504636">
    <property type="component" value="Unplaced"/>
</dbReference>
<dbReference type="OrthoDB" id="10255414at2759"/>
<evidence type="ECO:0000256" key="1">
    <source>
        <dbReference type="SAM" id="MobiDB-lite"/>
    </source>
</evidence>
<dbReference type="PANTHER" id="PTHR23001">
    <property type="entry name" value="EUKARYOTIC TRANSLATION INITIATION FACTOR"/>
    <property type="match status" value="1"/>
</dbReference>
<evidence type="ECO:0000313" key="3">
    <source>
        <dbReference type="EMBL" id="KAF2803378.1"/>
    </source>
</evidence>
<reference evidence="3 5" key="1">
    <citation type="journal article" date="2020" name="Stud. Mycol.">
        <title>101 Dothideomycetes genomes: a test case for predicting lifestyles and emergence of pathogens.</title>
        <authorList>
            <person name="Haridas S."/>
            <person name="Albert R."/>
            <person name="Binder M."/>
            <person name="Bloem J."/>
            <person name="Labutti K."/>
            <person name="Salamov A."/>
            <person name="Andreopoulos B."/>
            <person name="Baker S."/>
            <person name="Barry K."/>
            <person name="Bills G."/>
            <person name="Bluhm B."/>
            <person name="Cannon C."/>
            <person name="Castanera R."/>
            <person name="Culley D."/>
            <person name="Daum C."/>
            <person name="Ezra D."/>
            <person name="Gonzalez J."/>
            <person name="Henrissat B."/>
            <person name="Kuo A."/>
            <person name="Liang C."/>
            <person name="Lipzen A."/>
            <person name="Lutzoni F."/>
            <person name="Magnuson J."/>
            <person name="Mondo S."/>
            <person name="Nolan M."/>
            <person name="Ohm R."/>
            <person name="Pangilinan J."/>
            <person name="Park H.-J."/>
            <person name="Ramirez L."/>
            <person name="Alfaro M."/>
            <person name="Sun H."/>
            <person name="Tritt A."/>
            <person name="Yoshinaga Y."/>
            <person name="Zwiers L.-H."/>
            <person name="Turgeon B."/>
            <person name="Goodwin S."/>
            <person name="Spatafora J."/>
            <person name="Crous P."/>
            <person name="Grigoriev I."/>
        </authorList>
    </citation>
    <scope>NUCLEOTIDE SEQUENCE</scope>
    <source>
        <strain evidence="3 5">CBS 304.34</strain>
    </source>
</reference>
<evidence type="ECO:0000313" key="5">
    <source>
        <dbReference type="RefSeq" id="XP_033570342.1"/>
    </source>
</evidence>
<keyword evidence="4" id="KW-1185">Reference proteome</keyword>
<protein>
    <submittedName>
        <fullName evidence="3 5">Translation initiation factor IF2/IF5</fullName>
    </submittedName>
</protein>
<dbReference type="GO" id="GO:0003743">
    <property type="term" value="F:translation initiation factor activity"/>
    <property type="evidence" value="ECO:0007669"/>
    <property type="project" value="UniProtKB-KW"/>
</dbReference>
<dbReference type="GO" id="GO:0031369">
    <property type="term" value="F:translation initiation factor binding"/>
    <property type="evidence" value="ECO:0007669"/>
    <property type="project" value="TreeGrafter"/>
</dbReference>
<dbReference type="InterPro" id="IPR045196">
    <property type="entry name" value="IF2/IF5"/>
</dbReference>
<keyword evidence="3 5" id="KW-0648">Protein biosynthesis</keyword>
<dbReference type="RefSeq" id="XP_033570342.1">
    <property type="nucleotide sequence ID" value="XM_033712978.1"/>
</dbReference>
<dbReference type="AlphaFoldDB" id="A0A6A6Y4D2"/>